<gene>
    <name evidence="1" type="ORF">NPIL_75451</name>
</gene>
<keyword evidence="2" id="KW-1185">Reference proteome</keyword>
<reference evidence="1" key="1">
    <citation type="submission" date="2020-08" db="EMBL/GenBank/DDBJ databases">
        <title>Multicomponent nature underlies the extraordinary mechanical properties of spider dragline silk.</title>
        <authorList>
            <person name="Kono N."/>
            <person name="Nakamura H."/>
            <person name="Mori M."/>
            <person name="Yoshida Y."/>
            <person name="Ohtoshi R."/>
            <person name="Malay A.D."/>
            <person name="Moran D.A.P."/>
            <person name="Tomita M."/>
            <person name="Numata K."/>
            <person name="Arakawa K."/>
        </authorList>
    </citation>
    <scope>NUCLEOTIDE SEQUENCE</scope>
</reference>
<proteinExistence type="predicted"/>
<dbReference type="AlphaFoldDB" id="A0A8X6QA97"/>
<organism evidence="1 2">
    <name type="scientific">Nephila pilipes</name>
    <name type="common">Giant wood spider</name>
    <name type="synonym">Nephila maculata</name>
    <dbReference type="NCBI Taxonomy" id="299642"/>
    <lineage>
        <taxon>Eukaryota</taxon>
        <taxon>Metazoa</taxon>
        <taxon>Ecdysozoa</taxon>
        <taxon>Arthropoda</taxon>
        <taxon>Chelicerata</taxon>
        <taxon>Arachnida</taxon>
        <taxon>Araneae</taxon>
        <taxon>Araneomorphae</taxon>
        <taxon>Entelegynae</taxon>
        <taxon>Araneoidea</taxon>
        <taxon>Nephilidae</taxon>
        <taxon>Nephila</taxon>
    </lineage>
</organism>
<evidence type="ECO:0000313" key="2">
    <source>
        <dbReference type="Proteomes" id="UP000887013"/>
    </source>
</evidence>
<accession>A0A8X6QA97</accession>
<evidence type="ECO:0000313" key="1">
    <source>
        <dbReference type="EMBL" id="GFU14377.1"/>
    </source>
</evidence>
<comment type="caution">
    <text evidence="1">The sequence shown here is derived from an EMBL/GenBank/DDBJ whole genome shotgun (WGS) entry which is preliminary data.</text>
</comment>
<dbReference type="Proteomes" id="UP000887013">
    <property type="component" value="Unassembled WGS sequence"/>
</dbReference>
<dbReference type="EMBL" id="BMAW01125861">
    <property type="protein sequence ID" value="GFU14377.1"/>
    <property type="molecule type" value="Genomic_DNA"/>
</dbReference>
<name>A0A8X6QA97_NEPPI</name>
<sequence length="123" mass="13962">MDNMKCSRHVSKSSGSNCDLYNQLLSVVNRGVINNYLYIHTIGSVMEEKNAKNFQVRSTVSQIRHLCRYDRHGDHGEETNRVGATLSAAMQSKIYSTLKNSFNTCYRKITQLLELDEKATGNL</sequence>
<protein>
    <submittedName>
        <fullName evidence="1">Uncharacterized protein</fullName>
    </submittedName>
</protein>